<feature type="compositionally biased region" description="Basic and acidic residues" evidence="1">
    <location>
        <begin position="32"/>
        <end position="43"/>
    </location>
</feature>
<evidence type="ECO:0000256" key="1">
    <source>
        <dbReference type="SAM" id="MobiDB-lite"/>
    </source>
</evidence>
<dbReference type="EMBL" id="MVIC01000042">
    <property type="protein sequence ID" value="ORB11872.1"/>
    <property type="molecule type" value="Genomic_DNA"/>
</dbReference>
<evidence type="ECO:0008006" key="4">
    <source>
        <dbReference type="Google" id="ProtNLM"/>
    </source>
</evidence>
<organism evidence="2 3">
    <name type="scientific">Mycobacterium noviomagense</name>
    <dbReference type="NCBI Taxonomy" id="459858"/>
    <lineage>
        <taxon>Bacteria</taxon>
        <taxon>Bacillati</taxon>
        <taxon>Actinomycetota</taxon>
        <taxon>Actinomycetes</taxon>
        <taxon>Mycobacteriales</taxon>
        <taxon>Mycobacteriaceae</taxon>
        <taxon>Mycobacterium</taxon>
    </lineage>
</organism>
<name>A0ABX3T145_9MYCO</name>
<reference evidence="2 3" key="1">
    <citation type="submission" date="2017-02" db="EMBL/GenBank/DDBJ databases">
        <title>The new phylogeny of genus Mycobacterium.</title>
        <authorList>
            <person name="Tortoli E."/>
            <person name="Trovato A."/>
            <person name="Cirillo D.M."/>
        </authorList>
    </citation>
    <scope>NUCLEOTIDE SEQUENCE [LARGE SCALE GENOMIC DNA]</scope>
    <source>
        <strain evidence="2 3">DSM 45145</strain>
    </source>
</reference>
<accession>A0ABX3T145</accession>
<proteinExistence type="predicted"/>
<protein>
    <recommendedName>
        <fullName evidence="4">Secreted protein</fullName>
    </recommendedName>
</protein>
<dbReference type="Proteomes" id="UP000192374">
    <property type="component" value="Unassembled WGS sequence"/>
</dbReference>
<gene>
    <name evidence="2" type="ORF">BST37_17960</name>
</gene>
<feature type="region of interest" description="Disordered" evidence="1">
    <location>
        <begin position="31"/>
        <end position="65"/>
    </location>
</feature>
<evidence type="ECO:0000313" key="3">
    <source>
        <dbReference type="Proteomes" id="UP000192374"/>
    </source>
</evidence>
<keyword evidence="3" id="KW-1185">Reference proteome</keyword>
<evidence type="ECO:0000313" key="2">
    <source>
        <dbReference type="EMBL" id="ORB11872.1"/>
    </source>
</evidence>
<comment type="caution">
    <text evidence="2">The sequence shown here is derived from an EMBL/GenBank/DDBJ whole genome shotgun (WGS) entry which is preliminary data.</text>
</comment>
<sequence length="65" mass="6837">MTVLGAVVFGGLLGLAVLWLLLTAPESEVDDVWDHSQRQERSNSDSVAAGSVGSRPCAVTHSSQK</sequence>